<reference evidence="2 3" key="1">
    <citation type="journal article" date="2015" name="Int. J. Syst. Evol. Microbiol.">
        <title>Carboxylicivirga linearis sp. nov., isolated from a sea cucumber culture pond.</title>
        <authorList>
            <person name="Wang F.Q."/>
            <person name="Zhou Y.X."/>
            <person name="Lin X.Z."/>
            <person name="Chen G.J."/>
            <person name="Du Z.J."/>
        </authorList>
    </citation>
    <scope>NUCLEOTIDE SEQUENCE [LARGE SCALE GENOMIC DNA]</scope>
    <source>
        <strain evidence="2 3">FB218</strain>
    </source>
</reference>
<keyword evidence="3" id="KW-1185">Reference proteome</keyword>
<dbReference type="Pfam" id="PF13715">
    <property type="entry name" value="CarbopepD_reg_2"/>
    <property type="match status" value="1"/>
</dbReference>
<proteinExistence type="predicted"/>
<dbReference type="Pfam" id="PF07715">
    <property type="entry name" value="Plug"/>
    <property type="match status" value="1"/>
</dbReference>
<organism evidence="2 3">
    <name type="scientific">Carboxylicivirga linearis</name>
    <dbReference type="NCBI Taxonomy" id="1628157"/>
    <lineage>
        <taxon>Bacteria</taxon>
        <taxon>Pseudomonadati</taxon>
        <taxon>Bacteroidota</taxon>
        <taxon>Bacteroidia</taxon>
        <taxon>Marinilabiliales</taxon>
        <taxon>Marinilabiliaceae</taxon>
        <taxon>Carboxylicivirga</taxon>
    </lineage>
</organism>
<dbReference type="InterPro" id="IPR008969">
    <property type="entry name" value="CarboxyPept-like_regulatory"/>
</dbReference>
<evidence type="ECO:0000313" key="2">
    <source>
        <dbReference type="EMBL" id="MBS2100178.1"/>
    </source>
</evidence>
<dbReference type="SUPFAM" id="SSF49464">
    <property type="entry name" value="Carboxypeptidase regulatory domain-like"/>
    <property type="match status" value="1"/>
</dbReference>
<accession>A0ABS5JZ58</accession>
<dbReference type="InterPro" id="IPR012910">
    <property type="entry name" value="Plug_dom"/>
</dbReference>
<dbReference type="Gene3D" id="2.170.130.10">
    <property type="entry name" value="TonB-dependent receptor, plug domain"/>
    <property type="match status" value="1"/>
</dbReference>
<dbReference type="InterPro" id="IPR037066">
    <property type="entry name" value="Plug_dom_sf"/>
</dbReference>
<comment type="caution">
    <text evidence="2">The sequence shown here is derived from an EMBL/GenBank/DDBJ whole genome shotgun (WGS) entry which is preliminary data.</text>
</comment>
<evidence type="ECO:0000259" key="1">
    <source>
        <dbReference type="Pfam" id="PF07715"/>
    </source>
</evidence>
<dbReference type="Gene3D" id="2.60.40.1120">
    <property type="entry name" value="Carboxypeptidase-like, regulatory domain"/>
    <property type="match status" value="1"/>
</dbReference>
<name>A0ABS5JZ58_9BACT</name>
<dbReference type="RefSeq" id="WP_212217549.1">
    <property type="nucleotide sequence ID" value="NZ_JAGUCO010000019.1"/>
</dbReference>
<protein>
    <submittedName>
        <fullName evidence="2">Carboxypeptidase-like regulatory domain-containing protein</fullName>
    </submittedName>
</protein>
<dbReference type="EMBL" id="JAGUCO010000019">
    <property type="protein sequence ID" value="MBS2100178.1"/>
    <property type="molecule type" value="Genomic_DNA"/>
</dbReference>
<evidence type="ECO:0000313" key="3">
    <source>
        <dbReference type="Proteomes" id="UP000708576"/>
    </source>
</evidence>
<gene>
    <name evidence="2" type="ORF">KEM10_17970</name>
</gene>
<feature type="domain" description="TonB-dependent receptor plug" evidence="1">
    <location>
        <begin position="138"/>
        <end position="219"/>
    </location>
</feature>
<sequence>MEKRLFLLLIVLQLFVSHHIIAQQNRIEIKGTVVDSLGSPVAFANIVITKTSEGTVSDEDGKFAFNTQTQPPFVLKCTSIGFIEKTIEINNLDALNNLKITLESKTEEIGQVEVEGNIKDQSFTKIDPKLIDQLPDAAGGGIEGLVKNQMGVSSNNELSSQYRVRGGNYDENLVYVNDIEIYRPFLIRSGQQEGLSFVNPKLISSLKFSPGGFEAQYGDKMSSVLDVQYKQPKELQGSLSASLLGASGHIEGSSKDNKLSAIAGVRYKTNKYLLGTLDVTGDYNPTFFDAQTFLTYRLTDKLKLEALGYYSYNAYDFIPVDRNTVFGTINEAKNLRVYFEGQEHDIFQTGLGAFSFKYNPDAYNQIKITAMGYRTYEEETYDIMGQYWLQDLEGLDGSSPSISDPVTNVGVGTNIEHARNDLLGIIQNVAVQGKHQLDNHLLSWEAKYQNERFKDRINEWEMRDSAGYSIPVTDTELILQYSLNANLHTNTNRVTGYLQDEFTLETNSGIFIINAGVRASFWDFNNEFLLSPRLNALYHPSENPKTRYRFATGIYYQSPFYREIRTPEGELNYDIKSQKSVQFVAGYDKIFDIKERKFTFTTEAYYKHLTDINPYQIDNVRIRYAGENNAKGYATGIDFKINGEFVKGIESWANLSIMKTEEDILDDSYITTDKNGVEHVVYPGYIPRPSDQRVNFSLFFQDYLPNNPTFTVNLNLLFGTGLPFGPPQSERYKATHRMPSYRRVDIGFSKDLMNIYHKITRSKAIKNAFLSLEVFNLFNINNTISYTWVNDVHNRQYAVPNYLTSRRINVKLAVEF</sequence>
<dbReference type="SUPFAM" id="SSF56935">
    <property type="entry name" value="Porins"/>
    <property type="match status" value="1"/>
</dbReference>
<dbReference type="Proteomes" id="UP000708576">
    <property type="component" value="Unassembled WGS sequence"/>
</dbReference>